<gene>
    <name evidence="2" type="ORF">B0T11DRAFT_314662</name>
</gene>
<evidence type="ECO:0000313" key="2">
    <source>
        <dbReference type="EMBL" id="KAH7376323.1"/>
    </source>
</evidence>
<name>A0A8K0XA17_9PEZI</name>
<sequence>MEAATSSLTPAQKAKLHEVADGLLAVYRTLVRMQYLEPSWIKEGPHDMAEFIPTCEAEGLDTSIIYLYSILPYVDDSDCRGLDFFQGGCFLDLRDKDTIEYARDPFYSSNEKDTMRPWMTPLSGLGNHRTVIIYDAKRHVIGMFDQESGGSTDPNVGDGAVSVGDDEDMGDWESDDGEGNDDNDSDDDAADEENDSDNGDDDEGADDDDNENIYDEMDARPAPDVLRDMVRWFEDLTEHPGDGDDSGREWYPEVSLPLYRKHGWPSLDFDGDAFRIDQVRAAAAETAKYFADEPLRKVEELQRRVDEGKGETHLMRQARKAISKAKNADDEWLARWNLWLEEHHYQNAVLELADAKAKAERLCPGGVSQKPDELPLWELRQLKADAPGLALHVETLQKQVDDAGGPDAAPEPLRVRLEYAIKRVAASQRAIEACEADAGGRSFPKSRGVTELGIDLDEMFEMHAQTLKESERAAQAIREWLDAASEEAIKAKGKARDLLGQHESVVSSSKEGLEKCRPLAV</sequence>
<evidence type="ECO:0000256" key="1">
    <source>
        <dbReference type="SAM" id="MobiDB-lite"/>
    </source>
</evidence>
<dbReference type="AlphaFoldDB" id="A0A8K0XA17"/>
<dbReference type="Proteomes" id="UP000813385">
    <property type="component" value="Unassembled WGS sequence"/>
</dbReference>
<evidence type="ECO:0000313" key="3">
    <source>
        <dbReference type="Proteomes" id="UP000813385"/>
    </source>
</evidence>
<keyword evidence="3" id="KW-1185">Reference proteome</keyword>
<organism evidence="2 3">
    <name type="scientific">Plectosphaerella cucumerina</name>
    <dbReference type="NCBI Taxonomy" id="40658"/>
    <lineage>
        <taxon>Eukaryota</taxon>
        <taxon>Fungi</taxon>
        <taxon>Dikarya</taxon>
        <taxon>Ascomycota</taxon>
        <taxon>Pezizomycotina</taxon>
        <taxon>Sordariomycetes</taxon>
        <taxon>Hypocreomycetidae</taxon>
        <taxon>Glomerellales</taxon>
        <taxon>Plectosphaerellaceae</taxon>
        <taxon>Plectosphaerella</taxon>
    </lineage>
</organism>
<dbReference type="OrthoDB" id="5327951at2759"/>
<proteinExistence type="predicted"/>
<accession>A0A8K0XA17</accession>
<feature type="region of interest" description="Disordered" evidence="1">
    <location>
        <begin position="145"/>
        <end position="221"/>
    </location>
</feature>
<feature type="compositionally biased region" description="Acidic residues" evidence="1">
    <location>
        <begin position="164"/>
        <end position="216"/>
    </location>
</feature>
<comment type="caution">
    <text evidence="2">The sequence shown here is derived from an EMBL/GenBank/DDBJ whole genome shotgun (WGS) entry which is preliminary data.</text>
</comment>
<dbReference type="EMBL" id="JAGPXD010000001">
    <property type="protein sequence ID" value="KAH7376323.1"/>
    <property type="molecule type" value="Genomic_DNA"/>
</dbReference>
<reference evidence="2" key="1">
    <citation type="journal article" date="2021" name="Nat. Commun.">
        <title>Genetic determinants of endophytism in the Arabidopsis root mycobiome.</title>
        <authorList>
            <person name="Mesny F."/>
            <person name="Miyauchi S."/>
            <person name="Thiergart T."/>
            <person name="Pickel B."/>
            <person name="Atanasova L."/>
            <person name="Karlsson M."/>
            <person name="Huettel B."/>
            <person name="Barry K.W."/>
            <person name="Haridas S."/>
            <person name="Chen C."/>
            <person name="Bauer D."/>
            <person name="Andreopoulos W."/>
            <person name="Pangilinan J."/>
            <person name="LaButti K."/>
            <person name="Riley R."/>
            <person name="Lipzen A."/>
            <person name="Clum A."/>
            <person name="Drula E."/>
            <person name="Henrissat B."/>
            <person name="Kohler A."/>
            <person name="Grigoriev I.V."/>
            <person name="Martin F.M."/>
            <person name="Hacquard S."/>
        </authorList>
    </citation>
    <scope>NUCLEOTIDE SEQUENCE</scope>
    <source>
        <strain evidence="2">MPI-CAGE-AT-0016</strain>
    </source>
</reference>
<protein>
    <submittedName>
        <fullName evidence="2">Uncharacterized protein</fullName>
    </submittedName>
</protein>